<name>A0ABR4CPD6_9HELO</name>
<organism evidence="1 2">
    <name type="scientific">Oculimacula yallundae</name>
    <dbReference type="NCBI Taxonomy" id="86028"/>
    <lineage>
        <taxon>Eukaryota</taxon>
        <taxon>Fungi</taxon>
        <taxon>Dikarya</taxon>
        <taxon>Ascomycota</taxon>
        <taxon>Pezizomycotina</taxon>
        <taxon>Leotiomycetes</taxon>
        <taxon>Helotiales</taxon>
        <taxon>Ploettnerulaceae</taxon>
        <taxon>Oculimacula</taxon>
    </lineage>
</organism>
<proteinExistence type="predicted"/>
<reference evidence="1 2" key="1">
    <citation type="journal article" date="2024" name="Commun. Biol.">
        <title>Comparative genomic analysis of thermophilic fungi reveals convergent evolutionary adaptations and gene losses.</title>
        <authorList>
            <person name="Steindorff A.S."/>
            <person name="Aguilar-Pontes M.V."/>
            <person name="Robinson A.J."/>
            <person name="Andreopoulos B."/>
            <person name="LaButti K."/>
            <person name="Kuo A."/>
            <person name="Mondo S."/>
            <person name="Riley R."/>
            <person name="Otillar R."/>
            <person name="Haridas S."/>
            <person name="Lipzen A."/>
            <person name="Grimwood J."/>
            <person name="Schmutz J."/>
            <person name="Clum A."/>
            <person name="Reid I.D."/>
            <person name="Moisan M.C."/>
            <person name="Butler G."/>
            <person name="Nguyen T.T.M."/>
            <person name="Dewar K."/>
            <person name="Conant G."/>
            <person name="Drula E."/>
            <person name="Henrissat B."/>
            <person name="Hansel C."/>
            <person name="Singer S."/>
            <person name="Hutchinson M.I."/>
            <person name="de Vries R.P."/>
            <person name="Natvig D.O."/>
            <person name="Powell A.J."/>
            <person name="Tsang A."/>
            <person name="Grigoriev I.V."/>
        </authorList>
    </citation>
    <scope>NUCLEOTIDE SEQUENCE [LARGE SCALE GENOMIC DNA]</scope>
    <source>
        <strain evidence="1 2">CBS 494.80</strain>
    </source>
</reference>
<sequence length="247" mass="27518">MTVIFEGNEYDCKCTSPSIPYTLYVSETILLLVPRDVDQIHPSFPKWPAPAGNIQLEISDSTIQEFRDEYERNPKFSVKDVNFVMDHGEVLVAGILQGSNKLMPHWEFDSIFKGDLDNMLEVSSDVKASFERMQGELVSGKFVPSPETKCSASTLCGNVSVEAIQLPSWTFCYLRRACLVTSRARLPCLQAGGGKMLRDSGPGGKTLKYLTRVEKRGQTVFWPGRSIRLNGGIDQDVNKKGRKPGYG</sequence>
<accession>A0ABR4CPD6</accession>
<keyword evidence="2" id="KW-1185">Reference proteome</keyword>
<evidence type="ECO:0000313" key="2">
    <source>
        <dbReference type="Proteomes" id="UP001595075"/>
    </source>
</evidence>
<comment type="caution">
    <text evidence="1">The sequence shown here is derived from an EMBL/GenBank/DDBJ whole genome shotgun (WGS) entry which is preliminary data.</text>
</comment>
<protein>
    <submittedName>
        <fullName evidence="1">Uncharacterized protein</fullName>
    </submittedName>
</protein>
<evidence type="ECO:0000313" key="1">
    <source>
        <dbReference type="EMBL" id="KAL2071699.1"/>
    </source>
</evidence>
<dbReference type="EMBL" id="JAZHXI010000005">
    <property type="protein sequence ID" value="KAL2071699.1"/>
    <property type="molecule type" value="Genomic_DNA"/>
</dbReference>
<gene>
    <name evidence="1" type="ORF">VTL71DRAFT_12934</name>
</gene>
<dbReference type="Proteomes" id="UP001595075">
    <property type="component" value="Unassembled WGS sequence"/>
</dbReference>